<protein>
    <recommendedName>
        <fullName evidence="7">Coproporphyrin III ferrochelatase</fullName>
        <ecNumber evidence="7">4.99.1.9</ecNumber>
    </recommendedName>
</protein>
<dbReference type="HAMAP" id="MF_00323">
    <property type="entry name" value="Ferrochelatase"/>
    <property type="match status" value="1"/>
</dbReference>
<organism evidence="9 10">
    <name type="scientific">Lactiplantibacillus dongliensis</name>
    <dbReference type="NCBI Taxonomy" id="2559919"/>
    <lineage>
        <taxon>Bacteria</taxon>
        <taxon>Bacillati</taxon>
        <taxon>Bacillota</taxon>
        <taxon>Bacilli</taxon>
        <taxon>Lactobacillales</taxon>
        <taxon>Lactobacillaceae</taxon>
        <taxon>Lactiplantibacillus</taxon>
    </lineage>
</organism>
<dbReference type="Gene3D" id="3.40.50.1400">
    <property type="match status" value="2"/>
</dbReference>
<comment type="caution">
    <text evidence="7">Lacks conserved residue(s) required for the propagation of feature annotation.</text>
</comment>
<evidence type="ECO:0000256" key="2">
    <source>
        <dbReference type="ARBA" id="ARBA00023004"/>
    </source>
</evidence>
<dbReference type="InterPro" id="IPR033659">
    <property type="entry name" value="Ferrochelatase_N"/>
</dbReference>
<dbReference type="PANTHER" id="PTHR11108:SF1">
    <property type="entry name" value="FERROCHELATASE, MITOCHONDRIAL"/>
    <property type="match status" value="1"/>
</dbReference>
<dbReference type="EMBL" id="JBHSSD010000055">
    <property type="protein sequence ID" value="MFC6165586.1"/>
    <property type="molecule type" value="Genomic_DNA"/>
</dbReference>
<evidence type="ECO:0000256" key="3">
    <source>
        <dbReference type="ARBA" id="ARBA00023133"/>
    </source>
</evidence>
<keyword evidence="7 8" id="KW-0963">Cytoplasm</keyword>
<evidence type="ECO:0000256" key="4">
    <source>
        <dbReference type="ARBA" id="ARBA00023239"/>
    </source>
</evidence>
<dbReference type="NCBIfam" id="TIGR00109">
    <property type="entry name" value="hemH"/>
    <property type="match status" value="1"/>
</dbReference>
<dbReference type="InterPro" id="IPR019772">
    <property type="entry name" value="Ferrochelatase_AS"/>
</dbReference>
<gene>
    <name evidence="9" type="primary">hemH</name>
    <name evidence="7" type="synonym">cpfC</name>
    <name evidence="9" type="ORF">ACFP3T_13025</name>
</gene>
<dbReference type="RefSeq" id="WP_137640212.1">
    <property type="nucleotide sequence ID" value="NZ_BJDK01000016.1"/>
</dbReference>
<comment type="pathway">
    <text evidence="1 7 8">Porphyrin-containing compound metabolism; protoheme biosynthesis.</text>
</comment>
<evidence type="ECO:0000256" key="6">
    <source>
        <dbReference type="ARBA" id="ARBA00024536"/>
    </source>
</evidence>
<keyword evidence="2 7" id="KW-0408">Iron</keyword>
<dbReference type="Pfam" id="PF00762">
    <property type="entry name" value="Ferrochelatase"/>
    <property type="match status" value="1"/>
</dbReference>
<comment type="catalytic activity">
    <reaction evidence="6">
        <text>Fe-coproporphyrin III + 2 H(+) = coproporphyrin III + Fe(2+)</text>
        <dbReference type="Rhea" id="RHEA:49572"/>
        <dbReference type="ChEBI" id="CHEBI:15378"/>
        <dbReference type="ChEBI" id="CHEBI:29033"/>
        <dbReference type="ChEBI" id="CHEBI:68438"/>
        <dbReference type="ChEBI" id="CHEBI:131725"/>
        <dbReference type="EC" id="4.99.1.9"/>
    </reaction>
    <physiologicalReaction direction="right-to-left" evidence="6">
        <dbReference type="Rhea" id="RHEA:49574"/>
    </physiologicalReaction>
</comment>
<sequence>MRPGLLLVNTGSPASPQTADVKQYLTRSLSDPNITTLPPALWQPLLRGLILPLRTWHSAACYRDSWLAAGSPLVIRSRQIRDLVQANLPHWKVSLAMTYGEPAIGQTLKHMAAAGCPQVIVLPLFPQYTQRTHQSILTQAEASDVPITFIKHFYDEPDYLQLLADQVQASYDQHNYDRVIFSYHSIPTAMVRHGDPYLQECLATTKAVLQRLPDLPAERVSTAFQSNFGPLPWLKPALKTELMTLVEKGQRNVLIVTPSVVVDCLATIEEDHIQNYQTFRASGGNRFDLVPPMNDNPRFSQFLADLATRWWAAQIHDA</sequence>
<keyword evidence="5 7" id="KW-0627">Porphyrin biosynthesis</keyword>
<proteinExistence type="inferred from homology"/>
<comment type="function">
    <text evidence="7 8">Involved in coproporphyrin-dependent heme b biosynthesis. Catalyzes the insertion of ferrous iron into coproporphyrin III to form Fe-coproporphyrin III.</text>
</comment>
<name>A0ABW1R9V2_9LACO</name>
<keyword evidence="3 7" id="KW-0350">Heme biosynthesis</keyword>
<dbReference type="InterPro" id="IPR001015">
    <property type="entry name" value="Ferrochelatase"/>
</dbReference>
<keyword evidence="7" id="KW-0479">Metal-binding</keyword>
<dbReference type="InterPro" id="IPR033644">
    <property type="entry name" value="Ferrochelatase_C"/>
</dbReference>
<dbReference type="PANTHER" id="PTHR11108">
    <property type="entry name" value="FERROCHELATASE"/>
    <property type="match status" value="1"/>
</dbReference>
<keyword evidence="4 7" id="KW-0456">Lyase</keyword>
<comment type="similarity">
    <text evidence="7 8">Belongs to the ferrochelatase family.</text>
</comment>
<dbReference type="CDD" id="cd03411">
    <property type="entry name" value="Ferrochelatase_N"/>
    <property type="match status" value="1"/>
</dbReference>
<dbReference type="SUPFAM" id="SSF53800">
    <property type="entry name" value="Chelatase"/>
    <property type="match status" value="1"/>
</dbReference>
<comment type="subcellular location">
    <subcellularLocation>
        <location evidence="7 8">Cytoplasm</location>
    </subcellularLocation>
</comment>
<dbReference type="Proteomes" id="UP001596253">
    <property type="component" value="Unassembled WGS sequence"/>
</dbReference>
<feature type="binding site" evidence="7">
    <location>
        <position position="184"/>
    </location>
    <ligand>
        <name>Fe(2+)</name>
        <dbReference type="ChEBI" id="CHEBI:29033"/>
    </ligand>
</feature>
<evidence type="ECO:0000256" key="8">
    <source>
        <dbReference type="RuleBase" id="RU000607"/>
    </source>
</evidence>
<dbReference type="PROSITE" id="PS00534">
    <property type="entry name" value="FERROCHELATASE"/>
    <property type="match status" value="1"/>
</dbReference>
<comment type="caution">
    <text evidence="9">The sequence shown here is derived from an EMBL/GenBank/DDBJ whole genome shotgun (WGS) entry which is preliminary data.</text>
</comment>
<evidence type="ECO:0000256" key="1">
    <source>
        <dbReference type="ARBA" id="ARBA00004744"/>
    </source>
</evidence>
<reference evidence="10" key="1">
    <citation type="journal article" date="2019" name="Int. J. Syst. Evol. Microbiol.">
        <title>The Global Catalogue of Microorganisms (GCM) 10K type strain sequencing project: providing services to taxonomists for standard genome sequencing and annotation.</title>
        <authorList>
            <consortium name="The Broad Institute Genomics Platform"/>
            <consortium name="The Broad Institute Genome Sequencing Center for Infectious Disease"/>
            <person name="Wu L."/>
            <person name="Ma J."/>
        </authorList>
    </citation>
    <scope>NUCLEOTIDE SEQUENCE [LARGE SCALE GENOMIC DNA]</scope>
    <source>
        <strain evidence="10">CCM 8932</strain>
    </source>
</reference>
<evidence type="ECO:0000256" key="7">
    <source>
        <dbReference type="HAMAP-Rule" id="MF_00323"/>
    </source>
</evidence>
<keyword evidence="10" id="KW-1185">Reference proteome</keyword>
<dbReference type="CDD" id="cd00419">
    <property type="entry name" value="Ferrochelatase_C"/>
    <property type="match status" value="1"/>
</dbReference>
<accession>A0ABW1R9V2</accession>
<dbReference type="EC" id="4.99.1.9" evidence="7"/>
<evidence type="ECO:0000313" key="10">
    <source>
        <dbReference type="Proteomes" id="UP001596253"/>
    </source>
</evidence>
<evidence type="ECO:0000313" key="9">
    <source>
        <dbReference type="EMBL" id="MFC6165586.1"/>
    </source>
</evidence>
<evidence type="ECO:0000256" key="5">
    <source>
        <dbReference type="ARBA" id="ARBA00023244"/>
    </source>
</evidence>